<sequence>MILKLTALSTQRQRNGLPTLITRIWLMKFGPAFTSALPGD</sequence>
<accession>X7ZWB8</accession>
<dbReference type="AlphaFoldDB" id="X7ZWB8"/>
<proteinExistence type="predicted"/>
<comment type="caution">
    <text evidence="1">The sequence shown here is derived from an EMBL/GenBank/DDBJ whole genome shotgun (WGS) entry which is preliminary data.</text>
</comment>
<name>X7ZWB8_MYCXE</name>
<evidence type="ECO:0000313" key="1">
    <source>
        <dbReference type="EMBL" id="EUA23564.1"/>
    </source>
</evidence>
<protein>
    <submittedName>
        <fullName evidence="1">Uncharacterized protein</fullName>
    </submittedName>
</protein>
<organism evidence="1">
    <name type="scientific">Mycobacterium xenopi 4042</name>
    <dbReference type="NCBI Taxonomy" id="1299334"/>
    <lineage>
        <taxon>Bacteria</taxon>
        <taxon>Bacillati</taxon>
        <taxon>Actinomycetota</taxon>
        <taxon>Actinomycetes</taxon>
        <taxon>Mycobacteriales</taxon>
        <taxon>Mycobacteriaceae</taxon>
        <taxon>Mycobacterium</taxon>
    </lineage>
</organism>
<gene>
    <name evidence="1" type="ORF">I553_5245</name>
</gene>
<dbReference type="EMBL" id="JAOB01000069">
    <property type="protein sequence ID" value="EUA23564.1"/>
    <property type="molecule type" value="Genomic_DNA"/>
</dbReference>
<dbReference type="PATRIC" id="fig|1299334.3.peg.7200"/>
<reference evidence="1" key="1">
    <citation type="submission" date="2014-01" db="EMBL/GenBank/DDBJ databases">
        <authorList>
            <person name="Brown-Elliot B."/>
            <person name="Wallace R."/>
            <person name="Lenaerts A."/>
            <person name="Ordway D."/>
            <person name="DeGroote M.A."/>
            <person name="Parker T."/>
            <person name="Sizemore C."/>
            <person name="Tallon L.J."/>
            <person name="Sadzewicz L.K."/>
            <person name="Sengamalay N."/>
            <person name="Fraser C.M."/>
            <person name="Hine E."/>
            <person name="Shefchek K.A."/>
            <person name="Das S.P."/>
            <person name="Tettelin H."/>
        </authorList>
    </citation>
    <scope>NUCLEOTIDE SEQUENCE [LARGE SCALE GENOMIC DNA]</scope>
    <source>
        <strain evidence="1">4042</strain>
    </source>
</reference>